<dbReference type="EMBL" id="KU738899">
    <property type="protein sequence ID" value="AMN15642.1"/>
    <property type="molecule type" value="Genomic_DNA"/>
</dbReference>
<dbReference type="Pfam" id="PF04913">
    <property type="entry name" value="Baculo_Y142"/>
    <property type="match status" value="1"/>
</dbReference>
<evidence type="ECO:0000313" key="7">
    <source>
        <dbReference type="EMBL" id="AMN16056.1"/>
    </source>
</evidence>
<name>A0A075TSG4_9ABAC</name>
<dbReference type="EMBL" id="KU738903">
    <property type="protein sequence ID" value="AMN16194.1"/>
    <property type="molecule type" value="Genomic_DNA"/>
</dbReference>
<proteinExistence type="predicted"/>
<evidence type="ECO:0000313" key="1">
    <source>
        <dbReference type="EMBL" id="AIG63051.1"/>
    </source>
</evidence>
<evidence type="ECO:0000313" key="4">
    <source>
        <dbReference type="EMBL" id="AMN15642.1"/>
    </source>
</evidence>
<dbReference type="EMBL" id="KU738900">
    <property type="protein sequence ID" value="AMN15780.1"/>
    <property type="molecule type" value="Genomic_DNA"/>
</dbReference>
<evidence type="ECO:0000313" key="2">
    <source>
        <dbReference type="EMBL" id="AMN15366.1"/>
    </source>
</evidence>
<evidence type="ECO:0000313" key="8">
    <source>
        <dbReference type="EMBL" id="AMN16194.1"/>
    </source>
</evidence>
<reference evidence="1" key="3">
    <citation type="submission" date="2016-08" db="EMBL/GenBank/DDBJ databases">
        <authorList>
            <person name="Seilhamer J.J."/>
        </authorList>
    </citation>
    <scope>NUCLEOTIDE SEQUENCE</scope>
    <source>
        <strain evidence="1">AC53</strain>
        <strain evidence="7">AC53T4.1</strain>
        <strain evidence="8">AC53T4.2</strain>
    </source>
</reference>
<dbReference type="EMBL" id="KU738901">
    <property type="protein sequence ID" value="AMN15918.1"/>
    <property type="molecule type" value="Genomic_DNA"/>
</dbReference>
<evidence type="ECO:0000313" key="9">
    <source>
        <dbReference type="EMBL" id="AMN16332.1"/>
    </source>
</evidence>
<dbReference type="EMBL" id="KU738902">
    <property type="protein sequence ID" value="AMN16056.1"/>
    <property type="molecule type" value="Genomic_DNA"/>
</dbReference>
<evidence type="ECO:0000313" key="3">
    <source>
        <dbReference type="EMBL" id="AMN15504.1"/>
    </source>
</evidence>
<evidence type="ECO:0000313" key="6">
    <source>
        <dbReference type="EMBL" id="AMN15918.1"/>
    </source>
</evidence>
<accession>A0A075TSG4</accession>
<organism evidence="1">
    <name type="scientific">Helicoverpa SNPV AC53</name>
    <dbReference type="NCBI Taxonomy" id="1569367"/>
    <lineage>
        <taxon>Viruses</taxon>
        <taxon>Viruses incertae sedis</taxon>
        <taxon>Naldaviricetes</taxon>
        <taxon>Lefavirales</taxon>
        <taxon>Baculoviridae</taxon>
        <taxon>Alphabaculovirus</taxon>
        <taxon>Alphabaculovirus helarmigerae</taxon>
    </lineage>
</organism>
<dbReference type="InterPro" id="IPR006997">
    <property type="entry name" value="Baculo_Y142"/>
</dbReference>
<dbReference type="EMBL" id="KU738897">
    <property type="protein sequence ID" value="AMN15366.1"/>
    <property type="molecule type" value="Genomic_DNA"/>
</dbReference>
<dbReference type="EMBL" id="KU738898">
    <property type="protein sequence ID" value="AMN15504.1"/>
    <property type="molecule type" value="Genomic_DNA"/>
</dbReference>
<reference evidence="1" key="1">
    <citation type="journal article" date="2015" name="Genome Announc.">
        <title>Complete Genome Sequences of Helicoverpa armigera Single Nucleopolyhedrovirus Strains AC53 and H25EA1 from Australia.</title>
        <authorList>
            <person name="Noune C."/>
            <person name="Hauxwell C."/>
        </authorList>
    </citation>
    <scope>NUCLEOTIDE SEQUENCE</scope>
    <source>
        <strain evidence="1">AC53</strain>
    </source>
</reference>
<sequence length="468" mass="55224">MNLDENKVALERNNYKYLFLASYFNLADTGLLSTSSKPFIREYLYNNFNNIDDASLLGYLDYLDLIGLNNVLLDRDVNMFKYIKPQFRFVCTKKNVEILKFDQRVYIKPDTPVYATNFFVKNPSEFKFLLYNVFSSVIDKRNFVNNDKNYCLIQGNTGYVFDQAYVDWCGVRMCEVPKIELESSPFPYRLYLVGDAMARHFATNNISFDSGNFILKNFYKGLPMFRTNYKIINSKKFTTKKPNHLFNEFKQEFDTKSAYVKFIQRDYIYDAKAYPDDLLDLLNEHMTYTSVYKFVTKFMEDGEEPGNYYSEIVIDRYAVDKYQKLSIKIDETTMFPTLRYNDPSYIFIRPDLIQIKGTLNAFYVPKHKLFAILANNSLFGSTTLLEFDRKLIPYRQYQPPYRLNDETYVVDKKQKLYLTKYTFANTIPAYLLIRGDYESSSEIKTLRDLKPWVQNTLLKLLIAAPPSK</sequence>
<dbReference type="EMBL" id="KJ909666">
    <property type="protein sequence ID" value="AIG63051.1"/>
    <property type="molecule type" value="Genomic_DNA"/>
</dbReference>
<reference evidence="2" key="2">
    <citation type="journal article" date="2016" name="Genome Announc.">
        <title>Complete Genome Sequences of Seven Helicoverpa armigera SNPV-AC53-Derived Strains.</title>
        <authorList>
            <person name="Noune C."/>
            <person name="Hauxwell C."/>
        </authorList>
    </citation>
    <scope>NUCLEOTIDE SEQUENCE</scope>
    <source>
        <strain evidence="2">AC53C3</strain>
        <strain evidence="3">AC53C5</strain>
        <strain evidence="4">AC53C6</strain>
        <strain evidence="5">AC53C9</strain>
        <strain evidence="6">AC53T2</strain>
        <strain evidence="9">AC53T5</strain>
    </source>
</reference>
<gene>
    <name evidence="1" type="ORF">HaSNPV-AC53_009</name>
</gene>
<protein>
    <submittedName>
        <fullName evidence="1">p49</fullName>
    </submittedName>
</protein>
<evidence type="ECO:0000313" key="5">
    <source>
        <dbReference type="EMBL" id="AMN15780.1"/>
    </source>
</evidence>
<dbReference type="EMBL" id="KU738904">
    <property type="protein sequence ID" value="AMN16332.1"/>
    <property type="molecule type" value="Genomic_DNA"/>
</dbReference>